<reference evidence="1" key="1">
    <citation type="submission" date="2022-02" db="EMBL/GenBank/DDBJ databases">
        <title>Plant Genome Project.</title>
        <authorList>
            <person name="Zhang R.-G."/>
        </authorList>
    </citation>
    <scope>NUCLEOTIDE SEQUENCE</scope>
    <source>
        <strain evidence="1">AT1</strain>
    </source>
</reference>
<evidence type="ECO:0000313" key="1">
    <source>
        <dbReference type="EMBL" id="KAI8529708.1"/>
    </source>
</evidence>
<accession>A0ACC0LNH6</accession>
<protein>
    <submittedName>
        <fullName evidence="1">Uncharacterized protein</fullName>
    </submittedName>
</protein>
<gene>
    <name evidence="1" type="ORF">RHMOL_Rhmol12G0246100</name>
</gene>
<organism evidence="1 2">
    <name type="scientific">Rhododendron molle</name>
    <name type="common">Chinese azalea</name>
    <name type="synonym">Azalea mollis</name>
    <dbReference type="NCBI Taxonomy" id="49168"/>
    <lineage>
        <taxon>Eukaryota</taxon>
        <taxon>Viridiplantae</taxon>
        <taxon>Streptophyta</taxon>
        <taxon>Embryophyta</taxon>
        <taxon>Tracheophyta</taxon>
        <taxon>Spermatophyta</taxon>
        <taxon>Magnoliopsida</taxon>
        <taxon>eudicotyledons</taxon>
        <taxon>Gunneridae</taxon>
        <taxon>Pentapetalae</taxon>
        <taxon>asterids</taxon>
        <taxon>Ericales</taxon>
        <taxon>Ericaceae</taxon>
        <taxon>Ericoideae</taxon>
        <taxon>Rhodoreae</taxon>
        <taxon>Rhododendron</taxon>
    </lineage>
</organism>
<dbReference type="Proteomes" id="UP001062846">
    <property type="component" value="Chromosome 12"/>
</dbReference>
<sequence length="220" mass="25180">MMIPSRNILRIPLRLTAAAVFQCLKPNETPSISRHLPPPISRGQRFSADSAATESPRPTRCSELTRVATLVDGCDYQHWLVVVEPPEGYPERSQIVDHFITTLASALGSEEEAKRSIYSVSTKYYYAFGCKGSENLIHKVKSLSNVRWVLPDSYFCHMENDYGGEPFGEGEVVPYDEKYHADWLRNKTDDNYQSTTRSRKSRRKERKRMRGLQTLDSTRS</sequence>
<dbReference type="EMBL" id="CM046399">
    <property type="protein sequence ID" value="KAI8529708.1"/>
    <property type="molecule type" value="Genomic_DNA"/>
</dbReference>
<proteinExistence type="predicted"/>
<evidence type="ECO:0000313" key="2">
    <source>
        <dbReference type="Proteomes" id="UP001062846"/>
    </source>
</evidence>
<name>A0ACC0LNH6_RHOML</name>
<keyword evidence="2" id="KW-1185">Reference proteome</keyword>
<comment type="caution">
    <text evidence="1">The sequence shown here is derived from an EMBL/GenBank/DDBJ whole genome shotgun (WGS) entry which is preliminary data.</text>
</comment>